<dbReference type="EMBL" id="CAJOBI010224379">
    <property type="protein sequence ID" value="CAF5049365.1"/>
    <property type="molecule type" value="Genomic_DNA"/>
</dbReference>
<organism evidence="2 3">
    <name type="scientific">Rotaria magnacalcarata</name>
    <dbReference type="NCBI Taxonomy" id="392030"/>
    <lineage>
        <taxon>Eukaryota</taxon>
        <taxon>Metazoa</taxon>
        <taxon>Spiralia</taxon>
        <taxon>Gnathifera</taxon>
        <taxon>Rotifera</taxon>
        <taxon>Eurotatoria</taxon>
        <taxon>Bdelloidea</taxon>
        <taxon>Philodinida</taxon>
        <taxon>Philodinidae</taxon>
        <taxon>Rotaria</taxon>
    </lineage>
</organism>
<protein>
    <submittedName>
        <fullName evidence="2">Uncharacterized protein</fullName>
    </submittedName>
</protein>
<comment type="caution">
    <text evidence="2">The sequence shown here is derived from an EMBL/GenBank/DDBJ whole genome shotgun (WGS) entry which is preliminary data.</text>
</comment>
<name>A0A8S3DYB4_9BILA</name>
<evidence type="ECO:0000313" key="2">
    <source>
        <dbReference type="EMBL" id="CAF5049365.1"/>
    </source>
</evidence>
<sequence>MFRIVFICIAFVIHYLVESVVIEYPHNKQIEERIRKDIDSIDSIFRYYIVPREIQFHASAITNGLPYFLLCKGSQKSINLTVPISAVKV</sequence>
<evidence type="ECO:0000256" key="1">
    <source>
        <dbReference type="SAM" id="SignalP"/>
    </source>
</evidence>
<reference evidence="2" key="1">
    <citation type="submission" date="2021-02" db="EMBL/GenBank/DDBJ databases">
        <authorList>
            <person name="Nowell W R."/>
        </authorList>
    </citation>
    <scope>NUCLEOTIDE SEQUENCE</scope>
</reference>
<proteinExistence type="predicted"/>
<accession>A0A8S3DYB4</accession>
<evidence type="ECO:0000313" key="3">
    <source>
        <dbReference type="Proteomes" id="UP000676336"/>
    </source>
</evidence>
<dbReference type="AlphaFoldDB" id="A0A8S3DYB4"/>
<feature type="chain" id="PRO_5035927975" evidence="1">
    <location>
        <begin position="20"/>
        <end position="89"/>
    </location>
</feature>
<gene>
    <name evidence="2" type="ORF">SMN809_LOCUS59106</name>
</gene>
<feature type="non-terminal residue" evidence="2">
    <location>
        <position position="89"/>
    </location>
</feature>
<feature type="non-terminal residue" evidence="2">
    <location>
        <position position="1"/>
    </location>
</feature>
<feature type="signal peptide" evidence="1">
    <location>
        <begin position="1"/>
        <end position="19"/>
    </location>
</feature>
<keyword evidence="1" id="KW-0732">Signal</keyword>
<dbReference type="Proteomes" id="UP000676336">
    <property type="component" value="Unassembled WGS sequence"/>
</dbReference>